<dbReference type="EMBL" id="JAQGEF010000002">
    <property type="protein sequence ID" value="MDA3613757.1"/>
    <property type="molecule type" value="Genomic_DNA"/>
</dbReference>
<dbReference type="InterPro" id="IPR037923">
    <property type="entry name" value="HTH-like"/>
</dbReference>
<name>A0ABT4UFZ8_9BACT</name>
<dbReference type="SUPFAM" id="SSF51215">
    <property type="entry name" value="Regulatory protein AraC"/>
    <property type="match status" value="1"/>
</dbReference>
<keyword evidence="3" id="KW-0804">Transcription</keyword>
<dbReference type="RefSeq" id="WP_407030085.1">
    <property type="nucleotide sequence ID" value="NZ_JAQGEF010000002.1"/>
</dbReference>
<dbReference type="PANTHER" id="PTHR43280">
    <property type="entry name" value="ARAC-FAMILY TRANSCRIPTIONAL REGULATOR"/>
    <property type="match status" value="1"/>
</dbReference>
<evidence type="ECO:0000313" key="5">
    <source>
        <dbReference type="EMBL" id="MDA3613757.1"/>
    </source>
</evidence>
<dbReference type="InterPro" id="IPR018060">
    <property type="entry name" value="HTH_AraC"/>
</dbReference>
<evidence type="ECO:0000259" key="4">
    <source>
        <dbReference type="PROSITE" id="PS01124"/>
    </source>
</evidence>
<dbReference type="InterPro" id="IPR014710">
    <property type="entry name" value="RmlC-like_jellyroll"/>
</dbReference>
<dbReference type="Pfam" id="PF02311">
    <property type="entry name" value="AraC_binding"/>
    <property type="match status" value="1"/>
</dbReference>
<sequence length="290" mass="33706">MKQHYPTYGIKNLNSDASSNKLLVIDSFKKYYAGNPHVKQLHNHSFFHILLFTKGAGYHVIDFQKFDIEPGMIYFMKPGQVHQWHFTKEADGFILNFSPLLFDSLQISSDIILNFPIFRQTVLNQVHVLQGVDFEKIVKLLEQVKHEKENETSLSRLIIANKIIELFIEVHRIFQLETNSKLAPSTVLQQFYDLIDTNYKTLKLPKEYAHLMNITPSHLNQVCKQANGLNAGEIIRNRVLLEAKRLLANLELTVAEVSDNLNFSDYSNFTKFFKKYTALTPEAFRKLHYL</sequence>
<gene>
    <name evidence="5" type="ORF">O3P16_02975</name>
</gene>
<keyword evidence="6" id="KW-1185">Reference proteome</keyword>
<protein>
    <submittedName>
        <fullName evidence="5">Helix-turn-helix transcriptional regulator</fullName>
    </submittedName>
</protein>
<dbReference type="PANTHER" id="PTHR43280:SF32">
    <property type="entry name" value="TRANSCRIPTIONAL REGULATORY PROTEIN"/>
    <property type="match status" value="1"/>
</dbReference>
<dbReference type="PROSITE" id="PS01124">
    <property type="entry name" value="HTH_ARAC_FAMILY_2"/>
    <property type="match status" value="1"/>
</dbReference>
<evidence type="ECO:0000256" key="1">
    <source>
        <dbReference type="ARBA" id="ARBA00023015"/>
    </source>
</evidence>
<dbReference type="Proteomes" id="UP001210231">
    <property type="component" value="Unassembled WGS sequence"/>
</dbReference>
<evidence type="ECO:0000256" key="2">
    <source>
        <dbReference type="ARBA" id="ARBA00023125"/>
    </source>
</evidence>
<comment type="caution">
    <text evidence="5">The sequence shown here is derived from an EMBL/GenBank/DDBJ whole genome shotgun (WGS) entry which is preliminary data.</text>
</comment>
<dbReference type="InterPro" id="IPR009057">
    <property type="entry name" value="Homeodomain-like_sf"/>
</dbReference>
<organism evidence="5 6">
    <name type="scientific">Polluticaenibacter yanchengensis</name>
    <dbReference type="NCBI Taxonomy" id="3014562"/>
    <lineage>
        <taxon>Bacteria</taxon>
        <taxon>Pseudomonadati</taxon>
        <taxon>Bacteroidota</taxon>
        <taxon>Chitinophagia</taxon>
        <taxon>Chitinophagales</taxon>
        <taxon>Chitinophagaceae</taxon>
        <taxon>Polluticaenibacter</taxon>
    </lineage>
</organism>
<dbReference type="SUPFAM" id="SSF46689">
    <property type="entry name" value="Homeodomain-like"/>
    <property type="match status" value="1"/>
</dbReference>
<feature type="domain" description="HTH araC/xylS-type" evidence="4">
    <location>
        <begin position="189"/>
        <end position="287"/>
    </location>
</feature>
<reference evidence="5 6" key="1">
    <citation type="submission" date="2022-12" db="EMBL/GenBank/DDBJ databases">
        <title>Chitinophagaceae gen. sp. nov., a new member of the family Chitinophagaceae, isolated from soil in a chemical factory.</title>
        <authorList>
            <person name="Ke Z."/>
        </authorList>
    </citation>
    <scope>NUCLEOTIDE SEQUENCE [LARGE SCALE GENOMIC DNA]</scope>
    <source>
        <strain evidence="5 6">LY-5</strain>
    </source>
</reference>
<dbReference type="Gene3D" id="2.60.120.10">
    <property type="entry name" value="Jelly Rolls"/>
    <property type="match status" value="1"/>
</dbReference>
<evidence type="ECO:0000256" key="3">
    <source>
        <dbReference type="ARBA" id="ARBA00023163"/>
    </source>
</evidence>
<proteinExistence type="predicted"/>
<dbReference type="Gene3D" id="1.10.10.60">
    <property type="entry name" value="Homeodomain-like"/>
    <property type="match status" value="1"/>
</dbReference>
<keyword evidence="1" id="KW-0805">Transcription regulation</keyword>
<evidence type="ECO:0000313" key="6">
    <source>
        <dbReference type="Proteomes" id="UP001210231"/>
    </source>
</evidence>
<keyword evidence="2" id="KW-0238">DNA-binding</keyword>
<dbReference type="InterPro" id="IPR003313">
    <property type="entry name" value="AraC-bd"/>
</dbReference>
<dbReference type="Pfam" id="PF12833">
    <property type="entry name" value="HTH_18"/>
    <property type="match status" value="1"/>
</dbReference>
<accession>A0ABT4UFZ8</accession>
<dbReference type="SMART" id="SM00342">
    <property type="entry name" value="HTH_ARAC"/>
    <property type="match status" value="1"/>
</dbReference>